<dbReference type="RefSeq" id="XP_012195168.1">
    <property type="nucleotide sequence ID" value="XM_012339778.1"/>
</dbReference>
<sequence>MASSAEKVEPETPEADVPATSYAISDRALATVDALLQQDVDDPSLQRYKATLLGAAATGDLGDVNDTRGVVVEEFKVIFEDGRQEISHRCDTASGLAHLEATPFVMEEGAKYKFAIRFRVNHNIVSGLRFQNKVRKHLLSAKEDVVLGSYAPQSTGYDFCFPRHEWSEAPSGLFYRGKYRAECKFVDSEGAEHLRFSYSFDIKKA</sequence>
<dbReference type="InterPro" id="IPR024792">
    <property type="entry name" value="RhoGDI_dom_sf"/>
</dbReference>
<protein>
    <recommendedName>
        <fullName evidence="8">Rho GDP-dissociation inhibitor</fullName>
    </recommendedName>
</protein>
<dbReference type="KEGG" id="spar:SPRG_01572"/>
<dbReference type="GO" id="GO:0007266">
    <property type="term" value="P:Rho protein signal transduction"/>
    <property type="evidence" value="ECO:0007669"/>
    <property type="project" value="InterPro"/>
</dbReference>
<comment type="similarity">
    <text evidence="2">Belongs to the Rho GDI family.</text>
</comment>
<keyword evidence="7" id="KW-1185">Reference proteome</keyword>
<accession>A0A067D5Z6</accession>
<dbReference type="EMBL" id="KK583191">
    <property type="protein sequence ID" value="KDO34437.1"/>
    <property type="molecule type" value="Genomic_DNA"/>
</dbReference>
<dbReference type="GO" id="GO:0016020">
    <property type="term" value="C:membrane"/>
    <property type="evidence" value="ECO:0007669"/>
    <property type="project" value="TreeGrafter"/>
</dbReference>
<dbReference type="OrthoDB" id="1683373at2759"/>
<evidence type="ECO:0000256" key="1">
    <source>
        <dbReference type="ARBA" id="ARBA00004496"/>
    </source>
</evidence>
<evidence type="ECO:0000256" key="4">
    <source>
        <dbReference type="ARBA" id="ARBA00022490"/>
    </source>
</evidence>
<dbReference type="VEuPathDB" id="FungiDB:SPRG_01572"/>
<reference evidence="6 7" key="1">
    <citation type="journal article" date="2013" name="PLoS Genet.">
        <title>Distinctive expansion of potential virulence genes in the genome of the oomycete fish pathogen Saprolegnia parasitica.</title>
        <authorList>
            <person name="Jiang R.H."/>
            <person name="de Bruijn I."/>
            <person name="Haas B.J."/>
            <person name="Belmonte R."/>
            <person name="Lobach L."/>
            <person name="Christie J."/>
            <person name="van den Ackerveken G."/>
            <person name="Bottin A."/>
            <person name="Bulone V."/>
            <person name="Diaz-Moreno S.M."/>
            <person name="Dumas B."/>
            <person name="Fan L."/>
            <person name="Gaulin E."/>
            <person name="Govers F."/>
            <person name="Grenville-Briggs L.J."/>
            <person name="Horner N.R."/>
            <person name="Levin J.Z."/>
            <person name="Mammella M."/>
            <person name="Meijer H.J."/>
            <person name="Morris P."/>
            <person name="Nusbaum C."/>
            <person name="Oome S."/>
            <person name="Phillips A.J."/>
            <person name="van Rooyen D."/>
            <person name="Rzeszutek E."/>
            <person name="Saraiva M."/>
            <person name="Secombes C.J."/>
            <person name="Seidl M.F."/>
            <person name="Snel B."/>
            <person name="Stassen J.H."/>
            <person name="Sykes S."/>
            <person name="Tripathy S."/>
            <person name="van den Berg H."/>
            <person name="Vega-Arreguin J.C."/>
            <person name="Wawra S."/>
            <person name="Young S.K."/>
            <person name="Zeng Q."/>
            <person name="Dieguez-Uribeondo J."/>
            <person name="Russ C."/>
            <person name="Tyler B.M."/>
            <person name="van West P."/>
        </authorList>
    </citation>
    <scope>NUCLEOTIDE SEQUENCE [LARGE SCALE GENOMIC DNA]</scope>
    <source>
        <strain evidence="6 7">CBS 223.65</strain>
    </source>
</reference>
<evidence type="ECO:0000313" key="6">
    <source>
        <dbReference type="EMBL" id="KDO34437.1"/>
    </source>
</evidence>
<organism evidence="6 7">
    <name type="scientific">Saprolegnia parasitica (strain CBS 223.65)</name>
    <dbReference type="NCBI Taxonomy" id="695850"/>
    <lineage>
        <taxon>Eukaryota</taxon>
        <taxon>Sar</taxon>
        <taxon>Stramenopiles</taxon>
        <taxon>Oomycota</taxon>
        <taxon>Saprolegniomycetes</taxon>
        <taxon>Saprolegniales</taxon>
        <taxon>Saprolegniaceae</taxon>
        <taxon>Saprolegnia</taxon>
    </lineage>
</organism>
<evidence type="ECO:0000256" key="5">
    <source>
        <dbReference type="SAM" id="MobiDB-lite"/>
    </source>
</evidence>
<keyword evidence="4" id="KW-0963">Cytoplasm</keyword>
<dbReference type="OMA" id="YKPTAAK"/>
<dbReference type="AlphaFoldDB" id="A0A067D5Z6"/>
<dbReference type="SUPFAM" id="SSF81296">
    <property type="entry name" value="E set domains"/>
    <property type="match status" value="1"/>
</dbReference>
<keyword evidence="3" id="KW-0343">GTPase activation</keyword>
<dbReference type="GO" id="GO:0005829">
    <property type="term" value="C:cytosol"/>
    <property type="evidence" value="ECO:0007669"/>
    <property type="project" value="TreeGrafter"/>
</dbReference>
<dbReference type="Gene3D" id="2.70.50.30">
    <property type="entry name" value="Coagulation Factor XIII, subunit A, domain 1"/>
    <property type="match status" value="1"/>
</dbReference>
<evidence type="ECO:0008006" key="8">
    <source>
        <dbReference type="Google" id="ProtNLM"/>
    </source>
</evidence>
<evidence type="ECO:0000313" key="7">
    <source>
        <dbReference type="Proteomes" id="UP000030745"/>
    </source>
</evidence>
<comment type="subcellular location">
    <subcellularLocation>
        <location evidence="1">Cytoplasm</location>
    </subcellularLocation>
</comment>
<name>A0A067D5Z6_SAPPC</name>
<evidence type="ECO:0000256" key="2">
    <source>
        <dbReference type="ARBA" id="ARBA00009758"/>
    </source>
</evidence>
<dbReference type="GeneID" id="24124154"/>
<dbReference type="Pfam" id="PF02115">
    <property type="entry name" value="Rho_GDI"/>
    <property type="match status" value="1"/>
</dbReference>
<dbReference type="InterPro" id="IPR014756">
    <property type="entry name" value="Ig_E-set"/>
</dbReference>
<dbReference type="FunFam" id="2.70.50.30:FF:000004">
    <property type="entry name" value="Rho GDP-dissociation inhibitor 1"/>
    <property type="match status" value="1"/>
</dbReference>
<dbReference type="PANTHER" id="PTHR10980">
    <property type="entry name" value="RHO GDP-DISSOCIATION INHIBITOR"/>
    <property type="match status" value="1"/>
</dbReference>
<feature type="region of interest" description="Disordered" evidence="5">
    <location>
        <begin position="1"/>
        <end position="20"/>
    </location>
</feature>
<gene>
    <name evidence="6" type="ORF">SPRG_01572</name>
</gene>
<evidence type="ECO:0000256" key="3">
    <source>
        <dbReference type="ARBA" id="ARBA00022468"/>
    </source>
</evidence>
<dbReference type="PANTHER" id="PTHR10980:SF3">
    <property type="entry name" value="LD16419P"/>
    <property type="match status" value="1"/>
</dbReference>
<dbReference type="InterPro" id="IPR000406">
    <property type="entry name" value="Rho_GDI"/>
</dbReference>
<dbReference type="GO" id="GO:0005094">
    <property type="term" value="F:Rho GDP-dissociation inhibitor activity"/>
    <property type="evidence" value="ECO:0007669"/>
    <property type="project" value="InterPro"/>
</dbReference>
<proteinExistence type="inferred from homology"/>
<dbReference type="GO" id="GO:0005096">
    <property type="term" value="F:GTPase activator activity"/>
    <property type="evidence" value="ECO:0007669"/>
    <property type="project" value="UniProtKB-KW"/>
</dbReference>
<dbReference type="STRING" id="695850.A0A067D5Z6"/>
<feature type="compositionally biased region" description="Basic and acidic residues" evidence="5">
    <location>
        <begin position="1"/>
        <end position="10"/>
    </location>
</feature>
<dbReference type="Proteomes" id="UP000030745">
    <property type="component" value="Unassembled WGS sequence"/>
</dbReference>